<protein>
    <submittedName>
        <fullName evidence="2">Uncharacterized protein</fullName>
    </submittedName>
</protein>
<evidence type="ECO:0000256" key="1">
    <source>
        <dbReference type="SAM" id="MobiDB-lite"/>
    </source>
</evidence>
<evidence type="ECO:0000313" key="2">
    <source>
        <dbReference type="EMBL" id="TDG52611.1"/>
    </source>
</evidence>
<reference evidence="2 3" key="1">
    <citation type="journal article" date="2019" name="J. Hered.">
        <title>An Improved Genome Assembly for Drosophila navojoa, the Basal Species in the mojavensis Cluster.</title>
        <authorList>
            <person name="Vanderlinde T."/>
            <person name="Dupim E.G."/>
            <person name="Nazario-Yepiz N.O."/>
            <person name="Carvalho A.B."/>
        </authorList>
    </citation>
    <scope>NUCLEOTIDE SEQUENCE [LARGE SCALE GENOMIC DNA]</scope>
    <source>
        <strain evidence="2">Navoj_Jal97</strain>
        <tissue evidence="2">Whole organism</tissue>
    </source>
</reference>
<feature type="region of interest" description="Disordered" evidence="1">
    <location>
        <begin position="1"/>
        <end position="24"/>
    </location>
</feature>
<feature type="compositionally biased region" description="Low complexity" evidence="1">
    <location>
        <begin position="1"/>
        <end position="13"/>
    </location>
</feature>
<gene>
    <name evidence="2" type="ORF">AWZ03_000844</name>
</gene>
<dbReference type="EMBL" id="LSRL02000003">
    <property type="protein sequence ID" value="TDG52611.1"/>
    <property type="molecule type" value="Genomic_DNA"/>
</dbReference>
<evidence type="ECO:0000313" key="3">
    <source>
        <dbReference type="Proteomes" id="UP000295192"/>
    </source>
</evidence>
<dbReference type="AlphaFoldDB" id="A0A484BY18"/>
<dbReference type="Proteomes" id="UP000295192">
    <property type="component" value="Unassembled WGS sequence"/>
</dbReference>
<comment type="caution">
    <text evidence="2">The sequence shown here is derived from an EMBL/GenBank/DDBJ whole genome shotgun (WGS) entry which is preliminary data.</text>
</comment>
<name>A0A484BY18_DRONA</name>
<organism evidence="2 3">
    <name type="scientific">Drosophila navojoa</name>
    <name type="common">Fruit fly</name>
    <dbReference type="NCBI Taxonomy" id="7232"/>
    <lineage>
        <taxon>Eukaryota</taxon>
        <taxon>Metazoa</taxon>
        <taxon>Ecdysozoa</taxon>
        <taxon>Arthropoda</taxon>
        <taxon>Hexapoda</taxon>
        <taxon>Insecta</taxon>
        <taxon>Pterygota</taxon>
        <taxon>Neoptera</taxon>
        <taxon>Endopterygota</taxon>
        <taxon>Diptera</taxon>
        <taxon>Brachycera</taxon>
        <taxon>Muscomorpha</taxon>
        <taxon>Ephydroidea</taxon>
        <taxon>Drosophilidae</taxon>
        <taxon>Drosophila</taxon>
    </lineage>
</organism>
<proteinExistence type="predicted"/>
<sequence length="82" mass="9891">METKAQQQQQQQQKRSANATATQCQYTRTYTHTHTQRRLRDHETHLEAPPEHEHYRCLRTNCYDMNIIVAMNRYIDSLMLAR</sequence>
<keyword evidence="3" id="KW-1185">Reference proteome</keyword>
<accession>A0A484BY18</accession>